<feature type="compositionally biased region" description="Pro residues" evidence="1">
    <location>
        <begin position="254"/>
        <end position="263"/>
    </location>
</feature>
<name>A0A401YJ23_9ACTN</name>
<feature type="compositionally biased region" description="Low complexity" evidence="1">
    <location>
        <begin position="270"/>
        <end position="280"/>
    </location>
</feature>
<proteinExistence type="predicted"/>
<evidence type="ECO:0000313" key="4">
    <source>
        <dbReference type="Proteomes" id="UP000286931"/>
    </source>
</evidence>
<evidence type="ECO:0000256" key="1">
    <source>
        <dbReference type="SAM" id="MobiDB-lite"/>
    </source>
</evidence>
<evidence type="ECO:0008006" key="5">
    <source>
        <dbReference type="Google" id="ProtNLM"/>
    </source>
</evidence>
<keyword evidence="2" id="KW-1133">Transmembrane helix</keyword>
<evidence type="ECO:0000256" key="2">
    <source>
        <dbReference type="SAM" id="Phobius"/>
    </source>
</evidence>
<feature type="transmembrane region" description="Helical" evidence="2">
    <location>
        <begin position="89"/>
        <end position="107"/>
    </location>
</feature>
<keyword evidence="2" id="KW-0812">Transmembrane</keyword>
<dbReference type="Proteomes" id="UP000286931">
    <property type="component" value="Unassembled WGS sequence"/>
</dbReference>
<comment type="caution">
    <text evidence="3">The sequence shown here is derived from an EMBL/GenBank/DDBJ whole genome shotgun (WGS) entry which is preliminary data.</text>
</comment>
<feature type="transmembrane region" description="Helical" evidence="2">
    <location>
        <begin position="25"/>
        <end position="44"/>
    </location>
</feature>
<dbReference type="RefSeq" id="WP_371862987.1">
    <property type="nucleotide sequence ID" value="NZ_BIFH01000016.1"/>
</dbReference>
<accession>A0A401YJ23</accession>
<reference evidence="3 4" key="1">
    <citation type="submission" date="2018-12" db="EMBL/GenBank/DDBJ databases">
        <title>Draft genome sequence of Embleya hyalina NBRC 13850T.</title>
        <authorList>
            <person name="Komaki H."/>
            <person name="Hosoyama A."/>
            <person name="Kimura A."/>
            <person name="Ichikawa N."/>
            <person name="Tamura T."/>
        </authorList>
    </citation>
    <scope>NUCLEOTIDE SEQUENCE [LARGE SCALE GENOMIC DNA]</scope>
    <source>
        <strain evidence="3 4">NBRC 13850</strain>
    </source>
</reference>
<feature type="region of interest" description="Disordered" evidence="1">
    <location>
        <begin position="253"/>
        <end position="286"/>
    </location>
</feature>
<keyword evidence="4" id="KW-1185">Reference proteome</keyword>
<sequence>MPAAHTTHPELAGWWQDTMIREGRLPMALAFASLLLTFLITRTITRLIRAGRGPFRNLDSGGVHIHHVVPGIVLALIGGFVGVGTGEHLVGRAVAGVLLGIGAGLVLDEFGMIVHLADVYWSEQGRISIEATVLTIAAVGLAASGFVPFDARPEGDSVDDRVVWLIVLLLDITMAAITFAKGKVGTGVIGVFVPVVNIVAAIRLARPGSPWARRRYRDRPRKLRRAQARAARHNARWGPIRRRFEDTIAGALIPTPPTPAPPPEPRHRVTVTGTRHTWTRPAADPN</sequence>
<keyword evidence="2" id="KW-0472">Membrane</keyword>
<evidence type="ECO:0000313" key="3">
    <source>
        <dbReference type="EMBL" id="GCD94603.1"/>
    </source>
</evidence>
<feature type="transmembrane region" description="Helical" evidence="2">
    <location>
        <begin position="64"/>
        <end position="82"/>
    </location>
</feature>
<dbReference type="AlphaFoldDB" id="A0A401YJ23"/>
<feature type="transmembrane region" description="Helical" evidence="2">
    <location>
        <begin position="127"/>
        <end position="149"/>
    </location>
</feature>
<protein>
    <recommendedName>
        <fullName evidence="5">Integral membrane protein</fullName>
    </recommendedName>
</protein>
<dbReference type="EMBL" id="BIFH01000016">
    <property type="protein sequence ID" value="GCD94603.1"/>
    <property type="molecule type" value="Genomic_DNA"/>
</dbReference>
<organism evidence="3 4">
    <name type="scientific">Embleya hyalina</name>
    <dbReference type="NCBI Taxonomy" id="516124"/>
    <lineage>
        <taxon>Bacteria</taxon>
        <taxon>Bacillati</taxon>
        <taxon>Actinomycetota</taxon>
        <taxon>Actinomycetes</taxon>
        <taxon>Kitasatosporales</taxon>
        <taxon>Streptomycetaceae</taxon>
        <taxon>Embleya</taxon>
    </lineage>
</organism>
<feature type="transmembrane region" description="Helical" evidence="2">
    <location>
        <begin position="161"/>
        <end position="180"/>
    </location>
</feature>
<gene>
    <name evidence="3" type="ORF">EHYA_02272</name>
</gene>
<feature type="transmembrane region" description="Helical" evidence="2">
    <location>
        <begin position="186"/>
        <end position="205"/>
    </location>
</feature>